<protein>
    <submittedName>
        <fullName evidence="2">Uncharacterized protein</fullName>
    </submittedName>
</protein>
<name>A0A5K7Z475_9BACT</name>
<dbReference type="AlphaFoldDB" id="A0A5K7Z475"/>
<dbReference type="Proteomes" id="UP000427769">
    <property type="component" value="Chromosome"/>
</dbReference>
<gene>
    <name evidence="2" type="ORF">DSCW_17980</name>
</gene>
<keyword evidence="3" id="KW-1185">Reference proteome</keyword>
<dbReference type="RefSeq" id="WP_155303419.1">
    <property type="nucleotide sequence ID" value="NZ_AP021875.1"/>
</dbReference>
<feature type="region of interest" description="Disordered" evidence="1">
    <location>
        <begin position="79"/>
        <end position="98"/>
    </location>
</feature>
<evidence type="ECO:0000313" key="2">
    <source>
        <dbReference type="EMBL" id="BBO74381.1"/>
    </source>
</evidence>
<dbReference type="EMBL" id="AP021875">
    <property type="protein sequence ID" value="BBO74381.1"/>
    <property type="molecule type" value="Genomic_DNA"/>
</dbReference>
<evidence type="ECO:0000256" key="1">
    <source>
        <dbReference type="SAM" id="MobiDB-lite"/>
    </source>
</evidence>
<proteinExistence type="predicted"/>
<organism evidence="2 3">
    <name type="scientific">Desulfosarcina widdelii</name>
    <dbReference type="NCBI Taxonomy" id="947919"/>
    <lineage>
        <taxon>Bacteria</taxon>
        <taxon>Pseudomonadati</taxon>
        <taxon>Thermodesulfobacteriota</taxon>
        <taxon>Desulfobacteria</taxon>
        <taxon>Desulfobacterales</taxon>
        <taxon>Desulfosarcinaceae</taxon>
        <taxon>Desulfosarcina</taxon>
    </lineage>
</organism>
<accession>A0A5K7Z475</accession>
<dbReference type="KEGG" id="dwd:DSCW_17980"/>
<evidence type="ECO:0000313" key="3">
    <source>
        <dbReference type="Proteomes" id="UP000427769"/>
    </source>
</evidence>
<sequence length="98" mass="11081">MFRVLIVFLIFCGTAWAEENWQLKYENLAAQHAALLDESVQLKSLITRLSLKVTKQESIERRNKAAVLRKELKQIAETKKEKAKTSVPPSMIPNGGGK</sequence>
<reference evidence="2 3" key="1">
    <citation type="submission" date="2019-11" db="EMBL/GenBank/DDBJ databases">
        <title>Comparative genomics of hydrocarbon-degrading Desulfosarcina strains.</title>
        <authorList>
            <person name="Watanabe M."/>
            <person name="Kojima H."/>
            <person name="Fukui M."/>
        </authorList>
    </citation>
    <scope>NUCLEOTIDE SEQUENCE [LARGE SCALE GENOMIC DNA]</scope>
    <source>
        <strain evidence="2 3">PP31</strain>
    </source>
</reference>